<evidence type="ECO:0000256" key="8">
    <source>
        <dbReference type="ARBA" id="ARBA00023242"/>
    </source>
</evidence>
<keyword evidence="10" id="KW-0687">Ribonucleoprotein</keyword>
<evidence type="ECO:0000256" key="1">
    <source>
        <dbReference type="ARBA" id="ARBA00004123"/>
    </source>
</evidence>
<dbReference type="PANTHER" id="PTHR31633:SF1">
    <property type="entry name" value="H_ACA RIBONUCLEOPROTEIN COMPLEX NON-CORE SUBUNIT NAF1"/>
    <property type="match status" value="1"/>
</dbReference>
<sequence>MDDNDLSELPSSSLKKSENDEKLSSKCMDSDSPKLYPMSELKESSSKSENFISIELSSSSTRSENNDQLSSKSKDFDSPELPTSFAKISEHYENSRNEDTYKSSEVSQESVTNYDQRALSLISSNYQDTSSEEDEDSEDCENDDDDKQSIVSESSTRYTKEDFDVRTKGELSLSDLPPIEDLKISVDEEKCEPVGCIKSIVDTLVIVEAFLNHDALDIDSVLFVDRGQRALGKIFDVFGPVNKPYYAVRFNDANHIKRFSVQIKEPVYCAPQTEYANYIVISQLLEQKGSDASWKDNNEPPPELLDYSDDEAERLAKKKRKKRFKADENNTDREKTPEPPSQNTFQNNINNNSTLYSSNTPPNRRLKPTNNPQYQNFNNERTFPTYAQLLGSVDHTRPRSANYSHHHHPNSVNYNRPLHPNSFSYSHPSQSNSFDYHRPPQPNSFNYSRPPQPNSFNYSRPPQPNSFNYSRPSQPNSCNYSHRPQHKPFDYSRPLPPNLCDYGYHPRPNSFDYSCPPQPNYSSYNNDQNNYITNAPDNSYNSNSYTPSYRMSQPPNDNNPVNRPPCPYPNPAPYHGPRV</sequence>
<evidence type="ECO:0000313" key="11">
    <source>
        <dbReference type="Proteomes" id="UP000325440"/>
    </source>
</evidence>
<dbReference type="GO" id="GO:0003723">
    <property type="term" value="F:RNA binding"/>
    <property type="evidence" value="ECO:0007669"/>
    <property type="project" value="UniProtKB-KW"/>
</dbReference>
<evidence type="ECO:0000256" key="6">
    <source>
        <dbReference type="ARBA" id="ARBA00022553"/>
    </source>
</evidence>
<dbReference type="GO" id="GO:0005634">
    <property type="term" value="C:nucleus"/>
    <property type="evidence" value="ECO:0007669"/>
    <property type="project" value="UniProtKB-SubCell"/>
</dbReference>
<feature type="region of interest" description="Disordered" evidence="9">
    <location>
        <begin position="124"/>
        <end position="154"/>
    </location>
</feature>
<feature type="compositionally biased region" description="Basic and acidic residues" evidence="9">
    <location>
        <begin position="15"/>
        <end position="32"/>
    </location>
</feature>
<evidence type="ECO:0000313" key="10">
    <source>
        <dbReference type="EMBL" id="VVC40816.1"/>
    </source>
</evidence>
<dbReference type="SUPFAM" id="SSF50447">
    <property type="entry name" value="Translation proteins"/>
    <property type="match status" value="1"/>
</dbReference>
<evidence type="ECO:0000256" key="5">
    <source>
        <dbReference type="ARBA" id="ARBA00022552"/>
    </source>
</evidence>
<feature type="compositionally biased region" description="Low complexity" evidence="9">
    <location>
        <begin position="538"/>
        <end position="561"/>
    </location>
</feature>
<keyword evidence="6" id="KW-0597">Phosphoprotein</keyword>
<name>A0A5E4NCF6_9HEMI</name>
<dbReference type="GO" id="GO:0005732">
    <property type="term" value="C:sno(s)RNA-containing ribonucleoprotein complex"/>
    <property type="evidence" value="ECO:0007669"/>
    <property type="project" value="InterPro"/>
</dbReference>
<keyword evidence="7" id="KW-0694">RNA-binding</keyword>
<accession>A0A5E4NCF6</accession>
<evidence type="ECO:0000256" key="3">
    <source>
        <dbReference type="ARBA" id="ARBA00021438"/>
    </source>
</evidence>
<dbReference type="Proteomes" id="UP000325440">
    <property type="component" value="Unassembled WGS sequence"/>
</dbReference>
<feature type="compositionally biased region" description="Pro residues" evidence="9">
    <location>
        <begin position="562"/>
        <end position="579"/>
    </location>
</feature>
<keyword evidence="11" id="KW-1185">Reference proteome</keyword>
<dbReference type="InterPro" id="IPR038664">
    <property type="entry name" value="Gar1/Naf1_Cbf5-bd_sf"/>
</dbReference>
<feature type="region of interest" description="Disordered" evidence="9">
    <location>
        <begin position="315"/>
        <end position="378"/>
    </location>
</feature>
<dbReference type="InterPro" id="IPR009000">
    <property type="entry name" value="Transl_B-barrel_sf"/>
</dbReference>
<feature type="region of interest" description="Disordered" evidence="9">
    <location>
        <begin position="291"/>
        <end position="310"/>
    </location>
</feature>
<feature type="compositionally biased region" description="Acidic residues" evidence="9">
    <location>
        <begin position="130"/>
        <end position="146"/>
    </location>
</feature>
<comment type="similarity">
    <text evidence="2">Belongs to the NAF1 family.</text>
</comment>
<dbReference type="FunFam" id="2.40.10.230:FF:000002">
    <property type="entry name" value="H/ACA ribonucleoprotein complex non-core subunit NAF1"/>
    <property type="match status" value="1"/>
</dbReference>
<feature type="compositionally biased region" description="Low complexity" evidence="9">
    <location>
        <begin position="47"/>
        <end position="63"/>
    </location>
</feature>
<dbReference type="InterPro" id="IPR040309">
    <property type="entry name" value="Naf1"/>
</dbReference>
<dbReference type="Pfam" id="PF04410">
    <property type="entry name" value="Gar1"/>
    <property type="match status" value="1"/>
</dbReference>
<feature type="compositionally biased region" description="Low complexity" evidence="9">
    <location>
        <begin position="341"/>
        <end position="354"/>
    </location>
</feature>
<dbReference type="PANTHER" id="PTHR31633">
    <property type="entry name" value="H/ACA RIBONUCLEOPROTEIN COMPLEX NON-CORE SUBUNIT NAF1"/>
    <property type="match status" value="1"/>
</dbReference>
<reference evidence="10 11" key="1">
    <citation type="submission" date="2019-08" db="EMBL/GenBank/DDBJ databases">
        <authorList>
            <person name="Alioto T."/>
            <person name="Alioto T."/>
            <person name="Gomez Garrido J."/>
        </authorList>
    </citation>
    <scope>NUCLEOTIDE SEQUENCE [LARGE SCALE GENOMIC DNA]</scope>
</reference>
<feature type="compositionally biased region" description="Low complexity" evidence="9">
    <location>
        <begin position="520"/>
        <end position="531"/>
    </location>
</feature>
<evidence type="ECO:0000256" key="9">
    <source>
        <dbReference type="SAM" id="MobiDB-lite"/>
    </source>
</evidence>
<dbReference type="OrthoDB" id="21550at2759"/>
<gene>
    <name evidence="10" type="ORF">CINCED_3A018191</name>
</gene>
<dbReference type="EMBL" id="CABPRJ010001908">
    <property type="protein sequence ID" value="VVC40816.1"/>
    <property type="molecule type" value="Genomic_DNA"/>
</dbReference>
<feature type="region of interest" description="Disordered" evidence="9">
    <location>
        <begin position="1"/>
        <end position="112"/>
    </location>
</feature>
<proteinExistence type="inferred from homology"/>
<feature type="compositionally biased region" description="Polar residues" evidence="9">
    <location>
        <begin position="443"/>
        <end position="482"/>
    </location>
</feature>
<feature type="region of interest" description="Disordered" evidence="9">
    <location>
        <begin position="511"/>
        <end position="579"/>
    </location>
</feature>
<dbReference type="GO" id="GO:0000493">
    <property type="term" value="P:box H/ACA snoRNP assembly"/>
    <property type="evidence" value="ECO:0007669"/>
    <property type="project" value="InterPro"/>
</dbReference>
<dbReference type="GO" id="GO:0006364">
    <property type="term" value="P:rRNA processing"/>
    <property type="evidence" value="ECO:0007669"/>
    <property type="project" value="UniProtKB-KW"/>
</dbReference>
<dbReference type="AlphaFoldDB" id="A0A5E4NCF6"/>
<dbReference type="GO" id="GO:0043489">
    <property type="term" value="P:RNA stabilization"/>
    <property type="evidence" value="ECO:0007669"/>
    <property type="project" value="UniProtKB-ARBA"/>
</dbReference>
<evidence type="ECO:0000256" key="4">
    <source>
        <dbReference type="ARBA" id="ARBA00022517"/>
    </source>
</evidence>
<feature type="compositionally biased region" description="Polar residues" evidence="9">
    <location>
        <begin position="421"/>
        <end position="434"/>
    </location>
</feature>
<feature type="compositionally biased region" description="Basic and acidic residues" evidence="9">
    <location>
        <begin position="88"/>
        <end position="102"/>
    </location>
</feature>
<protein>
    <recommendedName>
        <fullName evidence="3">H/ACA ribonucleoprotein complex non-core subunit NAF1</fullName>
    </recommendedName>
</protein>
<feature type="compositionally biased region" description="Polar residues" evidence="9">
    <location>
        <begin position="103"/>
        <end position="112"/>
    </location>
</feature>
<feature type="compositionally biased region" description="Basic and acidic residues" evidence="9">
    <location>
        <begin position="325"/>
        <end position="337"/>
    </location>
</feature>
<dbReference type="GO" id="GO:0001522">
    <property type="term" value="P:pseudouridine synthesis"/>
    <property type="evidence" value="ECO:0007669"/>
    <property type="project" value="InterPro"/>
</dbReference>
<keyword evidence="8" id="KW-0539">Nucleus</keyword>
<dbReference type="Gene3D" id="2.40.10.230">
    <property type="entry name" value="Probable tRNA pseudouridine synthase domain"/>
    <property type="match status" value="1"/>
</dbReference>
<feature type="region of interest" description="Disordered" evidence="9">
    <location>
        <begin position="396"/>
        <end position="492"/>
    </location>
</feature>
<organism evidence="10 11">
    <name type="scientific">Cinara cedri</name>
    <dbReference type="NCBI Taxonomy" id="506608"/>
    <lineage>
        <taxon>Eukaryota</taxon>
        <taxon>Metazoa</taxon>
        <taxon>Ecdysozoa</taxon>
        <taxon>Arthropoda</taxon>
        <taxon>Hexapoda</taxon>
        <taxon>Insecta</taxon>
        <taxon>Pterygota</taxon>
        <taxon>Neoptera</taxon>
        <taxon>Paraneoptera</taxon>
        <taxon>Hemiptera</taxon>
        <taxon>Sternorrhyncha</taxon>
        <taxon>Aphidomorpha</taxon>
        <taxon>Aphidoidea</taxon>
        <taxon>Aphididae</taxon>
        <taxon>Lachninae</taxon>
        <taxon>Cinara</taxon>
    </lineage>
</organism>
<evidence type="ECO:0000256" key="2">
    <source>
        <dbReference type="ARBA" id="ARBA00009801"/>
    </source>
</evidence>
<evidence type="ECO:0000256" key="7">
    <source>
        <dbReference type="ARBA" id="ARBA00022884"/>
    </source>
</evidence>
<keyword evidence="5" id="KW-0698">rRNA processing</keyword>
<feature type="compositionally biased region" description="Polar residues" evidence="9">
    <location>
        <begin position="355"/>
        <end position="378"/>
    </location>
</feature>
<dbReference type="InterPro" id="IPR007504">
    <property type="entry name" value="H/ACA_rnp_Gar1/Naf1"/>
</dbReference>
<comment type="subcellular location">
    <subcellularLocation>
        <location evidence="1">Nucleus</location>
    </subcellularLocation>
</comment>
<keyword evidence="4" id="KW-0690">Ribosome biogenesis</keyword>